<comment type="caution">
    <text evidence="4">The sequence shown here is derived from an EMBL/GenBank/DDBJ whole genome shotgun (WGS) entry which is preliminary data.</text>
</comment>
<feature type="region of interest" description="Disordered" evidence="2">
    <location>
        <begin position="261"/>
        <end position="283"/>
    </location>
</feature>
<dbReference type="Gene3D" id="1.10.287.470">
    <property type="entry name" value="Helix hairpin bin"/>
    <property type="match status" value="1"/>
</dbReference>
<evidence type="ECO:0000256" key="1">
    <source>
        <dbReference type="SAM" id="Coils"/>
    </source>
</evidence>
<feature type="domain" description="Multidrug resistance protein MdtA-like C-terminal permuted SH3" evidence="3">
    <location>
        <begin position="322"/>
        <end position="377"/>
    </location>
</feature>
<feature type="coiled-coil region" evidence="1">
    <location>
        <begin position="126"/>
        <end position="182"/>
    </location>
</feature>
<keyword evidence="5" id="KW-1185">Reference proteome</keyword>
<gene>
    <name evidence="4" type="ORF">ACFSUC_11930</name>
</gene>
<dbReference type="Gene3D" id="2.40.30.170">
    <property type="match status" value="1"/>
</dbReference>
<dbReference type="PANTHER" id="PTHR30469:SF33">
    <property type="entry name" value="SLR1207 PROTEIN"/>
    <property type="match status" value="1"/>
</dbReference>
<dbReference type="InterPro" id="IPR058627">
    <property type="entry name" value="MdtA-like_C"/>
</dbReference>
<dbReference type="Gene3D" id="2.40.50.100">
    <property type="match status" value="1"/>
</dbReference>
<dbReference type="Gene3D" id="2.40.420.20">
    <property type="match status" value="1"/>
</dbReference>
<evidence type="ECO:0000313" key="5">
    <source>
        <dbReference type="Proteomes" id="UP001597497"/>
    </source>
</evidence>
<evidence type="ECO:0000256" key="2">
    <source>
        <dbReference type="SAM" id="MobiDB-lite"/>
    </source>
</evidence>
<protein>
    <submittedName>
        <fullName evidence="4">Efflux RND transporter periplasmic adaptor subunit</fullName>
    </submittedName>
</protein>
<reference evidence="5" key="1">
    <citation type="journal article" date="2019" name="Int. J. Syst. Evol. Microbiol.">
        <title>The Global Catalogue of Microorganisms (GCM) 10K type strain sequencing project: providing services to taxonomists for standard genome sequencing and annotation.</title>
        <authorList>
            <consortium name="The Broad Institute Genomics Platform"/>
            <consortium name="The Broad Institute Genome Sequencing Center for Infectious Disease"/>
            <person name="Wu L."/>
            <person name="Ma J."/>
        </authorList>
    </citation>
    <scope>NUCLEOTIDE SEQUENCE [LARGE SCALE GENOMIC DNA]</scope>
    <source>
        <strain evidence="5">KCTC 33676</strain>
    </source>
</reference>
<keyword evidence="1" id="KW-0175">Coiled coil</keyword>
<sequence length="379" mass="42023">MSIKWWMEDLQKQRSKTYSHDRKRSRKWTVAVLAVMIGISASGCALLPEEKQEEVIPVITPPKLSEKPVYAAAAQTIESKVSGVGKLMSAREETLFFTEEGKRIRDIYIAPGDFVQAGDVLMSLDVQELQDQLREKRLGFREAELRMKQTLRNQDQMTDEEFEREKIQFEKQRLELTELQEQIGRSTLTAPFSGTIVTISAAKGDQVKAYSPVAVLADLTQLAVTAKLSSNDLQKVAPGMEAIVEINGAGQHKGKVKQMPVNETSEGNRDSFNGFDPYNPNGGGTKIEKIEDFLVVELSEMPEGLNRGTPLSVAIVIQRKENAIVIPPSTLRTYGGRTYVQVVDEDGSKREVDVEVGQQSSTVVEIVKGLEPGQKVVGK</sequence>
<dbReference type="PANTHER" id="PTHR30469">
    <property type="entry name" value="MULTIDRUG RESISTANCE PROTEIN MDTA"/>
    <property type="match status" value="1"/>
</dbReference>
<dbReference type="Pfam" id="PF25967">
    <property type="entry name" value="RND-MFP_C"/>
    <property type="match status" value="1"/>
</dbReference>
<evidence type="ECO:0000313" key="4">
    <source>
        <dbReference type="EMBL" id="MFD2672273.1"/>
    </source>
</evidence>
<accession>A0ABW5RB89</accession>
<dbReference type="RefSeq" id="WP_379929821.1">
    <property type="nucleotide sequence ID" value="NZ_JBHUMM010000037.1"/>
</dbReference>
<evidence type="ECO:0000259" key="3">
    <source>
        <dbReference type="Pfam" id="PF25967"/>
    </source>
</evidence>
<dbReference type="EMBL" id="JBHUMM010000037">
    <property type="protein sequence ID" value="MFD2672273.1"/>
    <property type="molecule type" value="Genomic_DNA"/>
</dbReference>
<name>A0ABW5RB89_9BACL</name>
<dbReference type="Proteomes" id="UP001597497">
    <property type="component" value="Unassembled WGS sequence"/>
</dbReference>
<proteinExistence type="predicted"/>
<organism evidence="4 5">
    <name type="scientific">Marinicrinis sediminis</name>
    <dbReference type="NCBI Taxonomy" id="1652465"/>
    <lineage>
        <taxon>Bacteria</taxon>
        <taxon>Bacillati</taxon>
        <taxon>Bacillota</taxon>
        <taxon>Bacilli</taxon>
        <taxon>Bacillales</taxon>
        <taxon>Paenibacillaceae</taxon>
    </lineage>
</organism>
<dbReference type="SUPFAM" id="SSF111369">
    <property type="entry name" value="HlyD-like secretion proteins"/>
    <property type="match status" value="1"/>
</dbReference>